<dbReference type="OrthoDB" id="10023262at2759"/>
<evidence type="ECO:0000259" key="1">
    <source>
        <dbReference type="Pfam" id="PF05699"/>
    </source>
</evidence>
<sequence length="275" mass="31232">MFQSDNVDSLKLLSELTGLLLNYLSILIPPERLQRVTQDELATFNFRDCVMNTRGIHLGYLFVEESANVPIQDLNIIKERCTQCLIRLCEEIQMRLPNNIKLLEKNSIFSPQIATSQVRPNIEDIVVGFKDVLGGVENVDATLQEWRILPLQQWKKTKTADEFWGEVLSYKNACGDAAFFNLTKLATAILSLPFSNAAVERAFSMMNIVKNKLRNRMLTKTADHIMSVRSALQDRGGCTKFEPSTTMLTLFNSENVYQTGDEENVNQVLAIFNED</sequence>
<dbReference type="PANTHER" id="PTHR46880">
    <property type="entry name" value="RAS-ASSOCIATING DOMAIN-CONTAINING PROTEIN"/>
    <property type="match status" value="1"/>
</dbReference>
<keyword evidence="3" id="KW-1185">Reference proteome</keyword>
<name>A0A8S3VYL9_PARAO</name>
<protein>
    <submittedName>
        <fullName evidence="2">(apollo) hypothetical protein</fullName>
    </submittedName>
</protein>
<dbReference type="Pfam" id="PF05699">
    <property type="entry name" value="Dimer_Tnp_hAT"/>
    <property type="match status" value="1"/>
</dbReference>
<proteinExistence type="predicted"/>
<dbReference type="GO" id="GO:0046983">
    <property type="term" value="F:protein dimerization activity"/>
    <property type="evidence" value="ECO:0007669"/>
    <property type="project" value="InterPro"/>
</dbReference>
<dbReference type="PANTHER" id="PTHR46880:SF5">
    <property type="entry name" value="DUF4371 DOMAIN-CONTAINING PROTEIN"/>
    <property type="match status" value="1"/>
</dbReference>
<evidence type="ECO:0000313" key="3">
    <source>
        <dbReference type="Proteomes" id="UP000691718"/>
    </source>
</evidence>
<evidence type="ECO:0000313" key="2">
    <source>
        <dbReference type="EMBL" id="CAG4931326.1"/>
    </source>
</evidence>
<dbReference type="Proteomes" id="UP000691718">
    <property type="component" value="Unassembled WGS sequence"/>
</dbReference>
<reference evidence="2" key="1">
    <citation type="submission" date="2021-04" db="EMBL/GenBank/DDBJ databases">
        <authorList>
            <person name="Tunstrom K."/>
        </authorList>
    </citation>
    <scope>NUCLEOTIDE SEQUENCE</scope>
</reference>
<dbReference type="InterPro" id="IPR008906">
    <property type="entry name" value="HATC_C_dom"/>
</dbReference>
<comment type="caution">
    <text evidence="2">The sequence shown here is derived from an EMBL/GenBank/DDBJ whole genome shotgun (WGS) entry which is preliminary data.</text>
</comment>
<accession>A0A8S3VYL9</accession>
<dbReference type="AlphaFoldDB" id="A0A8S3VYL9"/>
<dbReference type="EMBL" id="CAJQZP010000008">
    <property type="protein sequence ID" value="CAG4931326.1"/>
    <property type="molecule type" value="Genomic_DNA"/>
</dbReference>
<feature type="domain" description="HAT C-terminal dimerisation" evidence="1">
    <location>
        <begin position="166"/>
        <end position="231"/>
    </location>
</feature>
<organism evidence="2 3">
    <name type="scientific">Parnassius apollo</name>
    <name type="common">Apollo butterfly</name>
    <name type="synonym">Papilio apollo</name>
    <dbReference type="NCBI Taxonomy" id="110799"/>
    <lineage>
        <taxon>Eukaryota</taxon>
        <taxon>Metazoa</taxon>
        <taxon>Ecdysozoa</taxon>
        <taxon>Arthropoda</taxon>
        <taxon>Hexapoda</taxon>
        <taxon>Insecta</taxon>
        <taxon>Pterygota</taxon>
        <taxon>Neoptera</taxon>
        <taxon>Endopterygota</taxon>
        <taxon>Lepidoptera</taxon>
        <taxon>Glossata</taxon>
        <taxon>Ditrysia</taxon>
        <taxon>Papilionoidea</taxon>
        <taxon>Papilionidae</taxon>
        <taxon>Parnassiinae</taxon>
        <taxon>Parnassini</taxon>
        <taxon>Parnassius</taxon>
        <taxon>Parnassius</taxon>
    </lineage>
</organism>
<gene>
    <name evidence="2" type="ORF">PAPOLLO_LOCUS355</name>
</gene>